<name>A0A4P7NSC2_PYROR</name>
<evidence type="ECO:0000313" key="2">
    <source>
        <dbReference type="Proteomes" id="UP000294847"/>
    </source>
</evidence>
<protein>
    <submittedName>
        <fullName evidence="1">Uncharacterized protein</fullName>
    </submittedName>
</protein>
<sequence length="71" mass="7817">MTMNIKTLPRSTVSLTCLLLDSNVSWAVRGPLISRGIRLVLRMFDLVITSDRLSLSMPRDSQASQANVGRG</sequence>
<reference evidence="1 2" key="1">
    <citation type="journal article" date="2019" name="Mol. Biol. Evol.">
        <title>Blast fungal genomes show frequent chromosomal changes, gene gains and losses, and effector gene turnover.</title>
        <authorList>
            <person name="Gomez Luciano L.B."/>
            <person name="Jason Tsai I."/>
            <person name="Chuma I."/>
            <person name="Tosa Y."/>
            <person name="Chen Y.H."/>
            <person name="Li J.Y."/>
            <person name="Li M.Y."/>
            <person name="Jade Lu M.Y."/>
            <person name="Nakayashiki H."/>
            <person name="Li W.H."/>
        </authorList>
    </citation>
    <scope>NUCLEOTIDE SEQUENCE [LARGE SCALE GENOMIC DNA]</scope>
    <source>
        <strain evidence="1">MZ5-1-6</strain>
    </source>
</reference>
<dbReference type="AlphaFoldDB" id="A0A4P7NSC2"/>
<accession>A0A4P7NSC2</accession>
<organism evidence="1 2">
    <name type="scientific">Pyricularia oryzae</name>
    <name type="common">Rice blast fungus</name>
    <name type="synonym">Magnaporthe oryzae</name>
    <dbReference type="NCBI Taxonomy" id="318829"/>
    <lineage>
        <taxon>Eukaryota</taxon>
        <taxon>Fungi</taxon>
        <taxon>Dikarya</taxon>
        <taxon>Ascomycota</taxon>
        <taxon>Pezizomycotina</taxon>
        <taxon>Sordariomycetes</taxon>
        <taxon>Sordariomycetidae</taxon>
        <taxon>Magnaporthales</taxon>
        <taxon>Pyriculariaceae</taxon>
        <taxon>Pyricularia</taxon>
    </lineage>
</organism>
<dbReference type="EMBL" id="CP034209">
    <property type="protein sequence ID" value="QBZ65250.1"/>
    <property type="molecule type" value="Genomic_DNA"/>
</dbReference>
<dbReference type="Proteomes" id="UP000294847">
    <property type="component" value="Chromosome 6"/>
</dbReference>
<evidence type="ECO:0000313" key="1">
    <source>
        <dbReference type="EMBL" id="QBZ65250.1"/>
    </source>
</evidence>
<proteinExistence type="predicted"/>
<gene>
    <name evidence="1" type="ORF">PoMZ_06957</name>
</gene>